<evidence type="ECO:0000313" key="3">
    <source>
        <dbReference type="EMBL" id="RMX64658.1"/>
    </source>
</evidence>
<sequence>MLRLFVAALALIAGRVAASKNHTKVGRLFGGNTGRPFSDMDFVLRGQTVTSIKIRYGERVDGVGLGITQSSGKYEEMYHGGNTGNEHVWSLSQHEIITAIECHWRVKDGEIRIFYIEFMTSDRSISGGIPTRNIGSETAPSGHRLGGLYGTSGAGLNSVGAIWTRLE</sequence>
<dbReference type="PROSITE" id="PS51752">
    <property type="entry name" value="JACALIN_LECTIN"/>
    <property type="match status" value="1"/>
</dbReference>
<dbReference type="InterPro" id="IPR001229">
    <property type="entry name" value="Jacalin-like_lectin_dom"/>
</dbReference>
<dbReference type="AlphaFoldDB" id="A0A3M6VC85"/>
<reference evidence="5 6" key="1">
    <citation type="submission" date="2018-06" db="EMBL/GenBank/DDBJ databases">
        <title>Comparative genomics of downy mildews reveals potential adaptations to biotrophy.</title>
        <authorList>
            <person name="Fletcher K."/>
            <person name="Klosterman S.J."/>
            <person name="Derevnina L."/>
            <person name="Martin F."/>
            <person name="Koike S."/>
            <person name="Reyes Chin-Wo S."/>
            <person name="Mou B."/>
            <person name="Michelmore R."/>
        </authorList>
    </citation>
    <scope>NUCLEOTIDE SEQUENCE [LARGE SCALE GENOMIC DNA]</scope>
    <source>
        <strain evidence="4 6">R13</strain>
        <strain evidence="3 5">R14</strain>
    </source>
</reference>
<keyword evidence="5" id="KW-1185">Reference proteome</keyword>
<keyword evidence="1" id="KW-0732">Signal</keyword>
<dbReference type="EMBL" id="QLLG01000296">
    <property type="protein sequence ID" value="RMX64658.1"/>
    <property type="molecule type" value="Genomic_DNA"/>
</dbReference>
<evidence type="ECO:0000313" key="5">
    <source>
        <dbReference type="Proteomes" id="UP000282087"/>
    </source>
</evidence>
<dbReference type="Proteomes" id="UP000286097">
    <property type="component" value="Unassembled WGS sequence"/>
</dbReference>
<dbReference type="OrthoDB" id="107091at2759"/>
<dbReference type="VEuPathDB" id="FungiDB:DD237_006541"/>
<feature type="signal peptide" evidence="1">
    <location>
        <begin position="1"/>
        <end position="18"/>
    </location>
</feature>
<evidence type="ECO:0000313" key="6">
    <source>
        <dbReference type="Proteomes" id="UP000286097"/>
    </source>
</evidence>
<feature type="domain" description="Jacalin-type lectin" evidence="2">
    <location>
        <begin position="23"/>
        <end position="165"/>
    </location>
</feature>
<evidence type="ECO:0000313" key="4">
    <source>
        <dbReference type="EMBL" id="RQM13991.1"/>
    </source>
</evidence>
<organism evidence="3 5">
    <name type="scientific">Peronospora effusa</name>
    <dbReference type="NCBI Taxonomy" id="542832"/>
    <lineage>
        <taxon>Eukaryota</taxon>
        <taxon>Sar</taxon>
        <taxon>Stramenopiles</taxon>
        <taxon>Oomycota</taxon>
        <taxon>Peronosporomycetes</taxon>
        <taxon>Peronosporales</taxon>
        <taxon>Peronosporaceae</taxon>
        <taxon>Peronospora</taxon>
    </lineage>
</organism>
<comment type="caution">
    <text evidence="3">The sequence shown here is derived from an EMBL/GenBank/DDBJ whole genome shotgun (WGS) entry which is preliminary data.</text>
</comment>
<dbReference type="EMBL" id="QKXF01000222">
    <property type="protein sequence ID" value="RQM13991.1"/>
    <property type="molecule type" value="Genomic_DNA"/>
</dbReference>
<dbReference type="InterPro" id="IPR036404">
    <property type="entry name" value="Jacalin-like_lectin_dom_sf"/>
</dbReference>
<proteinExistence type="predicted"/>
<dbReference type="SMART" id="SM00915">
    <property type="entry name" value="Jacalin"/>
    <property type="match status" value="1"/>
</dbReference>
<dbReference type="SUPFAM" id="SSF51101">
    <property type="entry name" value="Mannose-binding lectins"/>
    <property type="match status" value="1"/>
</dbReference>
<evidence type="ECO:0000259" key="2">
    <source>
        <dbReference type="PROSITE" id="PS51752"/>
    </source>
</evidence>
<dbReference type="STRING" id="542832.A0A3M6VC85"/>
<dbReference type="Proteomes" id="UP000282087">
    <property type="component" value="Unassembled WGS sequence"/>
</dbReference>
<accession>A0A3M6VC85</accession>
<name>A0A3M6VC85_9STRA</name>
<evidence type="ECO:0000256" key="1">
    <source>
        <dbReference type="SAM" id="SignalP"/>
    </source>
</evidence>
<dbReference type="Pfam" id="PF01419">
    <property type="entry name" value="Jacalin"/>
    <property type="match status" value="1"/>
</dbReference>
<dbReference type="Gene3D" id="2.100.10.30">
    <property type="entry name" value="Jacalin-like lectin domain"/>
    <property type="match status" value="1"/>
</dbReference>
<protein>
    <recommendedName>
        <fullName evidence="2">Jacalin-type lectin domain-containing protein</fullName>
    </recommendedName>
</protein>
<feature type="chain" id="PRO_5033800885" description="Jacalin-type lectin domain-containing protein" evidence="1">
    <location>
        <begin position="19"/>
        <end position="167"/>
    </location>
</feature>
<gene>
    <name evidence="4" type="ORF">DD237_006541</name>
    <name evidence="3" type="ORF">DD238_006414</name>
</gene>